<reference evidence="12" key="1">
    <citation type="journal article" date="2017" name="Int. J. Syst. Evol. Microbiol.">
        <title>Notoacmeibacter marinus gen. nov., sp. nov., isolated from the gut of a limpet and proposal of Notoacmeibacteraceae fam. nov. in the order Rhizobiales of the class Alphaproteobacteria.</title>
        <authorList>
            <person name="Huang Z."/>
            <person name="Guo F."/>
            <person name="Lai Q."/>
        </authorList>
    </citation>
    <scope>NUCLEOTIDE SEQUENCE [LARGE SCALE GENOMIC DNA]</scope>
    <source>
        <strain evidence="12">XMTR2A4</strain>
    </source>
</reference>
<dbReference type="InterPro" id="IPR029044">
    <property type="entry name" value="Nucleotide-diphossugar_trans"/>
</dbReference>
<dbReference type="EC" id="2.7.7.9" evidence="2"/>
<evidence type="ECO:0000256" key="3">
    <source>
        <dbReference type="ARBA" id="ARBA00019048"/>
    </source>
</evidence>
<evidence type="ECO:0000259" key="10">
    <source>
        <dbReference type="Pfam" id="PF00483"/>
    </source>
</evidence>
<evidence type="ECO:0000256" key="2">
    <source>
        <dbReference type="ARBA" id="ARBA00012415"/>
    </source>
</evidence>
<dbReference type="CDD" id="cd02541">
    <property type="entry name" value="UGPase_prokaryotic"/>
    <property type="match status" value="1"/>
</dbReference>
<dbReference type="GO" id="GO:0006011">
    <property type="term" value="P:UDP-alpha-D-glucose metabolic process"/>
    <property type="evidence" value="ECO:0007669"/>
    <property type="project" value="InterPro"/>
</dbReference>
<dbReference type="OrthoDB" id="9803306at2"/>
<organism evidence="11 12">
    <name type="scientific">Notoacmeibacter marinus</name>
    <dbReference type="NCBI Taxonomy" id="1876515"/>
    <lineage>
        <taxon>Bacteria</taxon>
        <taxon>Pseudomonadati</taxon>
        <taxon>Pseudomonadota</taxon>
        <taxon>Alphaproteobacteria</taxon>
        <taxon>Hyphomicrobiales</taxon>
        <taxon>Notoacmeibacteraceae</taxon>
        <taxon>Notoacmeibacter</taxon>
    </lineage>
</organism>
<dbReference type="Pfam" id="PF00483">
    <property type="entry name" value="NTP_transferase"/>
    <property type="match status" value="1"/>
</dbReference>
<dbReference type="RefSeq" id="WP_094078152.1">
    <property type="nucleotide sequence ID" value="NZ_NBYO01000003.1"/>
</dbReference>
<proteinExistence type="inferred from homology"/>
<keyword evidence="5 11" id="KW-0548">Nucleotidyltransferase</keyword>
<evidence type="ECO:0000256" key="6">
    <source>
        <dbReference type="ARBA" id="ARBA00031455"/>
    </source>
</evidence>
<gene>
    <name evidence="11" type="ORF">B7H23_14525</name>
</gene>
<dbReference type="GO" id="GO:0003983">
    <property type="term" value="F:UTP:glucose-1-phosphate uridylyltransferase activity"/>
    <property type="evidence" value="ECO:0007669"/>
    <property type="project" value="UniProtKB-EC"/>
</dbReference>
<name>A0A231UVM7_9HYPH</name>
<evidence type="ECO:0000313" key="11">
    <source>
        <dbReference type="EMBL" id="OXS99375.1"/>
    </source>
</evidence>
<evidence type="ECO:0000256" key="1">
    <source>
        <dbReference type="ARBA" id="ARBA00006890"/>
    </source>
</evidence>
<comment type="caution">
    <text evidence="11">The sequence shown here is derived from an EMBL/GenBank/DDBJ whole genome shotgun (WGS) entry which is preliminary data.</text>
</comment>
<dbReference type="SUPFAM" id="SSF53448">
    <property type="entry name" value="Nucleotide-diphospho-sugar transferases"/>
    <property type="match status" value="1"/>
</dbReference>
<comment type="similarity">
    <text evidence="1">Belongs to the UDPGP type 2 family.</text>
</comment>
<keyword evidence="12" id="KW-1185">Reference proteome</keyword>
<dbReference type="PANTHER" id="PTHR43197:SF1">
    <property type="entry name" value="UTP--GLUCOSE-1-PHOSPHATE URIDYLYLTRANSFERASE"/>
    <property type="match status" value="1"/>
</dbReference>
<accession>A0A231UVM7</accession>
<dbReference type="InterPro" id="IPR005835">
    <property type="entry name" value="NTP_transferase_dom"/>
</dbReference>
<dbReference type="Gene3D" id="3.90.550.10">
    <property type="entry name" value="Spore Coat Polysaccharide Biosynthesis Protein SpsA, Chain A"/>
    <property type="match status" value="1"/>
</dbReference>
<dbReference type="AlphaFoldDB" id="A0A231UVM7"/>
<comment type="catalytic activity">
    <reaction evidence="9">
        <text>alpha-D-glucose 1-phosphate + UTP + H(+) = UDP-alpha-D-glucose + diphosphate</text>
        <dbReference type="Rhea" id="RHEA:19889"/>
        <dbReference type="ChEBI" id="CHEBI:15378"/>
        <dbReference type="ChEBI" id="CHEBI:33019"/>
        <dbReference type="ChEBI" id="CHEBI:46398"/>
        <dbReference type="ChEBI" id="CHEBI:58601"/>
        <dbReference type="ChEBI" id="CHEBI:58885"/>
        <dbReference type="EC" id="2.7.7.9"/>
    </reaction>
</comment>
<evidence type="ECO:0000256" key="4">
    <source>
        <dbReference type="ARBA" id="ARBA00022679"/>
    </source>
</evidence>
<dbReference type="InterPro" id="IPR005771">
    <property type="entry name" value="GalU_uridylyltTrfase_bac/arc"/>
</dbReference>
<evidence type="ECO:0000256" key="7">
    <source>
        <dbReference type="ARBA" id="ARBA00031959"/>
    </source>
</evidence>
<dbReference type="Proteomes" id="UP000215405">
    <property type="component" value="Unassembled WGS sequence"/>
</dbReference>
<keyword evidence="4 11" id="KW-0808">Transferase</keyword>
<sequence length="286" mass="31210">MASNGAEARKLRKAIIPAAGFGSRMLPATKSIPKEMLPVVDRPLIHYIVAEALEAGIEHVAIVTSRQKGEIEDYFDEHFELDRTLRESGKNELADRLQSDVPGVGSVSFVRQQRAEGLGHAIWSARQLVGDEPFAVLLPDMLKVGARGCLAEMVEMYDETGGNIIAVMSCDPADTHKYGIVSLEGDGPLINAIVEKPEKGTAPSNLYVSGRYILQPEIFNIIETLERGAGNEIQLTDAIVKLMDDQEVRACEFQGHVYDCGNPAGYVSANVNVARRRGIAIEVHED</sequence>
<dbReference type="PANTHER" id="PTHR43197">
    <property type="entry name" value="UTP--GLUCOSE-1-PHOSPHATE URIDYLYLTRANSFERASE"/>
    <property type="match status" value="1"/>
</dbReference>
<dbReference type="EMBL" id="NBYO01000003">
    <property type="protein sequence ID" value="OXS99375.1"/>
    <property type="molecule type" value="Genomic_DNA"/>
</dbReference>
<evidence type="ECO:0000313" key="12">
    <source>
        <dbReference type="Proteomes" id="UP000215405"/>
    </source>
</evidence>
<evidence type="ECO:0000256" key="5">
    <source>
        <dbReference type="ARBA" id="ARBA00022695"/>
    </source>
</evidence>
<protein>
    <recommendedName>
        <fullName evidence="3">UTP--glucose-1-phosphate uridylyltransferase</fullName>
        <ecNumber evidence="2">2.7.7.9</ecNumber>
    </recommendedName>
    <alternativeName>
        <fullName evidence="6">Alpha-D-glucosyl-1-phosphate uridylyltransferase</fullName>
    </alternativeName>
    <alternativeName>
        <fullName evidence="7">UDP-glucose pyrophosphorylase</fullName>
    </alternativeName>
    <alternativeName>
        <fullName evidence="8">Uridine diphosphoglucose pyrophosphorylase</fullName>
    </alternativeName>
</protein>
<evidence type="ECO:0000256" key="8">
    <source>
        <dbReference type="ARBA" id="ARBA00032341"/>
    </source>
</evidence>
<evidence type="ECO:0000256" key="9">
    <source>
        <dbReference type="ARBA" id="ARBA00048128"/>
    </source>
</evidence>
<feature type="domain" description="Nucleotidyl transferase" evidence="10">
    <location>
        <begin position="13"/>
        <end position="274"/>
    </location>
</feature>